<evidence type="ECO:0000313" key="1">
    <source>
        <dbReference type="EMBL" id="CAD8199107.1"/>
    </source>
</evidence>
<comment type="caution">
    <text evidence="1">The sequence shown here is derived from an EMBL/GenBank/DDBJ whole genome shotgun (WGS) entry which is preliminary data.</text>
</comment>
<keyword evidence="2" id="KW-1185">Reference proteome</keyword>
<evidence type="ECO:0000313" key="2">
    <source>
        <dbReference type="Proteomes" id="UP000689195"/>
    </source>
</evidence>
<name>A0A8S1XD59_9CILI</name>
<dbReference type="AlphaFoldDB" id="A0A8S1XD59"/>
<sequence>MRNIYQFYELKKKEYLKNVFDQHILKEQRNNKYELSSILLQPTFQYLMSSLPSNIQLSQLNYQKYRSTSTSLYQCKLLPSPSFGDYSKFD</sequence>
<dbReference type="EMBL" id="CAJJDO010000121">
    <property type="protein sequence ID" value="CAD8199107.1"/>
    <property type="molecule type" value="Genomic_DNA"/>
</dbReference>
<dbReference type="Proteomes" id="UP000689195">
    <property type="component" value="Unassembled WGS sequence"/>
</dbReference>
<organism evidence="1 2">
    <name type="scientific">Paramecium pentaurelia</name>
    <dbReference type="NCBI Taxonomy" id="43138"/>
    <lineage>
        <taxon>Eukaryota</taxon>
        <taxon>Sar</taxon>
        <taxon>Alveolata</taxon>
        <taxon>Ciliophora</taxon>
        <taxon>Intramacronucleata</taxon>
        <taxon>Oligohymenophorea</taxon>
        <taxon>Peniculida</taxon>
        <taxon>Parameciidae</taxon>
        <taxon>Paramecium</taxon>
    </lineage>
</organism>
<proteinExistence type="predicted"/>
<protein>
    <submittedName>
        <fullName evidence="1">Uncharacterized protein</fullName>
    </submittedName>
</protein>
<accession>A0A8S1XD59</accession>
<gene>
    <name evidence="1" type="ORF">PPENT_87.1.T1210005</name>
</gene>
<reference evidence="1" key="1">
    <citation type="submission" date="2021-01" db="EMBL/GenBank/DDBJ databases">
        <authorList>
            <consortium name="Genoscope - CEA"/>
            <person name="William W."/>
        </authorList>
    </citation>
    <scope>NUCLEOTIDE SEQUENCE</scope>
</reference>